<dbReference type="GO" id="GO:0005829">
    <property type="term" value="C:cytosol"/>
    <property type="evidence" value="ECO:0007669"/>
    <property type="project" value="UniProtKB-ARBA"/>
</dbReference>
<sequence>MAGFIDTSEFRNGLKIEIDGEPFVIEYFQHVKPGKGSAFVRTKIRSLLSGRMLEPTMKSGDKVGVPDIEQKDMEFLYASGDEYHFMEKKSYEQTFITAAALGESKNFLKENTQVEVLYWNGKAISVTLPNSVDLKVIKCDPGVRGDTVSGALKPATLETGYSINVPLFINEGDVLKIDTREGGKYLTRVSSAG</sequence>
<dbReference type="InterPro" id="IPR014722">
    <property type="entry name" value="Rib_uL2_dom2"/>
</dbReference>
<dbReference type="NCBIfam" id="NF001810">
    <property type="entry name" value="PRK00529.1"/>
    <property type="match status" value="1"/>
</dbReference>
<dbReference type="InterPro" id="IPR011768">
    <property type="entry name" value="Transl_elongation_fac_P"/>
</dbReference>
<feature type="domain" description="Translation elongation factor P/YeiP central" evidence="11">
    <location>
        <begin position="70"/>
        <end position="124"/>
    </location>
</feature>
<protein>
    <recommendedName>
        <fullName evidence="7 8">Elongation factor P</fullName>
        <shortName evidence="7">EF-P</shortName>
    </recommendedName>
</protein>
<dbReference type="FunFam" id="2.30.30.30:FF:000003">
    <property type="entry name" value="Elongation factor P"/>
    <property type="match status" value="1"/>
</dbReference>
<dbReference type="SUPFAM" id="SSF50249">
    <property type="entry name" value="Nucleic acid-binding proteins"/>
    <property type="match status" value="2"/>
</dbReference>
<evidence type="ECO:0000256" key="8">
    <source>
        <dbReference type="NCBIfam" id="TIGR00038"/>
    </source>
</evidence>
<dbReference type="FunFam" id="2.40.50.140:FF:000004">
    <property type="entry name" value="Elongation factor P"/>
    <property type="match status" value="1"/>
</dbReference>
<dbReference type="PIRSF" id="PIRSF005901">
    <property type="entry name" value="EF-P"/>
    <property type="match status" value="1"/>
</dbReference>
<name>A0A3A8NHH4_9BACT</name>
<comment type="similarity">
    <text evidence="3 7 9">Belongs to the elongation factor P family.</text>
</comment>
<dbReference type="AlphaFoldDB" id="A0A3A8NHH4"/>
<evidence type="ECO:0000313" key="12">
    <source>
        <dbReference type="EMBL" id="RKH43846.1"/>
    </source>
</evidence>
<keyword evidence="13" id="KW-1185">Reference proteome</keyword>
<dbReference type="GO" id="GO:0003746">
    <property type="term" value="F:translation elongation factor activity"/>
    <property type="evidence" value="ECO:0007669"/>
    <property type="project" value="UniProtKB-UniRule"/>
</dbReference>
<reference evidence="13" key="1">
    <citation type="submission" date="2018-09" db="EMBL/GenBank/DDBJ databases">
        <authorList>
            <person name="Livingstone P.G."/>
            <person name="Whitworth D.E."/>
        </authorList>
    </citation>
    <scope>NUCLEOTIDE SEQUENCE [LARGE SCALE GENOMIC DNA]</scope>
    <source>
        <strain evidence="13">CA040B</strain>
    </source>
</reference>
<evidence type="ECO:0000256" key="6">
    <source>
        <dbReference type="ARBA" id="ARBA00022917"/>
    </source>
</evidence>
<dbReference type="Pfam" id="PF09285">
    <property type="entry name" value="Elong-fact-P_C"/>
    <property type="match status" value="1"/>
</dbReference>
<keyword evidence="4 7" id="KW-0963">Cytoplasm</keyword>
<evidence type="ECO:0000256" key="5">
    <source>
        <dbReference type="ARBA" id="ARBA00022768"/>
    </source>
</evidence>
<dbReference type="PROSITE" id="PS01275">
    <property type="entry name" value="EFP"/>
    <property type="match status" value="1"/>
</dbReference>
<evidence type="ECO:0000259" key="11">
    <source>
        <dbReference type="SMART" id="SM01185"/>
    </source>
</evidence>
<dbReference type="CDD" id="cd04470">
    <property type="entry name" value="S1_EF-P_repeat_1"/>
    <property type="match status" value="1"/>
</dbReference>
<evidence type="ECO:0000256" key="7">
    <source>
        <dbReference type="HAMAP-Rule" id="MF_00141"/>
    </source>
</evidence>
<dbReference type="NCBIfam" id="TIGR00038">
    <property type="entry name" value="efp"/>
    <property type="match status" value="1"/>
</dbReference>
<dbReference type="Proteomes" id="UP000273405">
    <property type="component" value="Unassembled WGS sequence"/>
</dbReference>
<comment type="function">
    <text evidence="7">Involved in peptide bond synthesis. Stimulates efficient translation and peptide-bond synthesis on native or reconstituted 70S ribosomes in vitro. Probably functions indirectly by altering the affinity of the ribosome for aminoacyl-tRNA, thus increasing their reactivity as acceptors for peptidyl transferase.</text>
</comment>
<dbReference type="Pfam" id="PF08207">
    <property type="entry name" value="EFP_N"/>
    <property type="match status" value="1"/>
</dbReference>
<dbReference type="SMART" id="SM00841">
    <property type="entry name" value="Elong-fact-P_C"/>
    <property type="match status" value="1"/>
</dbReference>
<dbReference type="SMART" id="SM01185">
    <property type="entry name" value="EFP"/>
    <property type="match status" value="1"/>
</dbReference>
<dbReference type="GO" id="GO:0043043">
    <property type="term" value="P:peptide biosynthetic process"/>
    <property type="evidence" value="ECO:0007669"/>
    <property type="project" value="InterPro"/>
</dbReference>
<dbReference type="CDD" id="cd05794">
    <property type="entry name" value="S1_EF-P_repeat_2"/>
    <property type="match status" value="1"/>
</dbReference>
<evidence type="ECO:0000259" key="10">
    <source>
        <dbReference type="SMART" id="SM00841"/>
    </source>
</evidence>
<dbReference type="PANTHER" id="PTHR30053:SF12">
    <property type="entry name" value="ELONGATION FACTOR P (EF-P) FAMILY PROTEIN"/>
    <property type="match status" value="1"/>
</dbReference>
<dbReference type="InterPro" id="IPR001059">
    <property type="entry name" value="Transl_elong_P/YeiP_cen"/>
</dbReference>
<dbReference type="InterPro" id="IPR008991">
    <property type="entry name" value="Translation_prot_SH3-like_sf"/>
</dbReference>
<keyword evidence="6 7" id="KW-0648">Protein biosynthesis</keyword>
<dbReference type="InterPro" id="IPR012340">
    <property type="entry name" value="NA-bd_OB-fold"/>
</dbReference>
<organism evidence="12 13">
    <name type="scientific">Corallococcus sicarius</name>
    <dbReference type="NCBI Taxonomy" id="2316726"/>
    <lineage>
        <taxon>Bacteria</taxon>
        <taxon>Pseudomonadati</taxon>
        <taxon>Myxococcota</taxon>
        <taxon>Myxococcia</taxon>
        <taxon>Myxococcales</taxon>
        <taxon>Cystobacterineae</taxon>
        <taxon>Myxococcaceae</taxon>
        <taxon>Corallococcus</taxon>
    </lineage>
</organism>
<keyword evidence="5 7" id="KW-0251">Elongation factor</keyword>
<dbReference type="HAMAP" id="MF_00141">
    <property type="entry name" value="EF_P"/>
    <property type="match status" value="1"/>
</dbReference>
<dbReference type="FunFam" id="2.40.50.140:FF:000009">
    <property type="entry name" value="Elongation factor P"/>
    <property type="match status" value="1"/>
</dbReference>
<dbReference type="InterPro" id="IPR013185">
    <property type="entry name" value="Transl_elong_KOW-like"/>
</dbReference>
<proteinExistence type="inferred from homology"/>
<dbReference type="EMBL" id="RAWG01000060">
    <property type="protein sequence ID" value="RKH43846.1"/>
    <property type="molecule type" value="Genomic_DNA"/>
</dbReference>
<dbReference type="SUPFAM" id="SSF50104">
    <property type="entry name" value="Translation proteins SH3-like domain"/>
    <property type="match status" value="1"/>
</dbReference>
<dbReference type="Gene3D" id="2.30.30.30">
    <property type="match status" value="1"/>
</dbReference>
<evidence type="ECO:0000256" key="2">
    <source>
        <dbReference type="ARBA" id="ARBA00004815"/>
    </source>
</evidence>
<evidence type="ECO:0000256" key="1">
    <source>
        <dbReference type="ARBA" id="ARBA00004496"/>
    </source>
</evidence>
<dbReference type="PANTHER" id="PTHR30053">
    <property type="entry name" value="ELONGATION FACTOR P"/>
    <property type="match status" value="1"/>
</dbReference>
<dbReference type="InterPro" id="IPR013852">
    <property type="entry name" value="Transl_elong_P/YeiP_CS"/>
</dbReference>
<dbReference type="InterPro" id="IPR020599">
    <property type="entry name" value="Transl_elong_fac_P/YeiP"/>
</dbReference>
<dbReference type="RefSeq" id="WP_120625443.1">
    <property type="nucleotide sequence ID" value="NZ_RAWG01000060.1"/>
</dbReference>
<dbReference type="UniPathway" id="UPA00345"/>
<evidence type="ECO:0000256" key="9">
    <source>
        <dbReference type="RuleBase" id="RU004389"/>
    </source>
</evidence>
<dbReference type="OrthoDB" id="9801844at2"/>
<gene>
    <name evidence="7 12" type="primary">efp</name>
    <name evidence="12" type="ORF">D7X12_12190</name>
</gene>
<comment type="caution">
    <text evidence="12">The sequence shown here is derived from an EMBL/GenBank/DDBJ whole genome shotgun (WGS) entry which is preliminary data.</text>
</comment>
<comment type="subcellular location">
    <subcellularLocation>
        <location evidence="1 7">Cytoplasm</location>
    </subcellularLocation>
</comment>
<evidence type="ECO:0000256" key="4">
    <source>
        <dbReference type="ARBA" id="ARBA00022490"/>
    </source>
</evidence>
<comment type="pathway">
    <text evidence="2 7">Protein biosynthesis; polypeptide chain elongation.</text>
</comment>
<dbReference type="Gene3D" id="2.40.50.140">
    <property type="entry name" value="Nucleic acid-binding proteins"/>
    <property type="match status" value="2"/>
</dbReference>
<evidence type="ECO:0000313" key="13">
    <source>
        <dbReference type="Proteomes" id="UP000273405"/>
    </source>
</evidence>
<dbReference type="InterPro" id="IPR015365">
    <property type="entry name" value="Elong-fact-P_C"/>
</dbReference>
<dbReference type="Pfam" id="PF01132">
    <property type="entry name" value="EFP"/>
    <property type="match status" value="1"/>
</dbReference>
<evidence type="ECO:0000256" key="3">
    <source>
        <dbReference type="ARBA" id="ARBA00009479"/>
    </source>
</evidence>
<accession>A0A3A8NHH4</accession>
<feature type="domain" description="Elongation factor P C-terminal" evidence="10">
    <location>
        <begin position="132"/>
        <end position="188"/>
    </location>
</feature>